<dbReference type="AlphaFoldDB" id="A0A4R2SXL6"/>
<dbReference type="PANTHER" id="PTHR43736:SF1">
    <property type="entry name" value="DIHYDRONEOPTERIN TRIPHOSPHATE DIPHOSPHATASE"/>
    <property type="match status" value="1"/>
</dbReference>
<dbReference type="SUPFAM" id="SSF55811">
    <property type="entry name" value="Nudix"/>
    <property type="match status" value="1"/>
</dbReference>
<comment type="similarity">
    <text evidence="1">Belongs to the Nudix hydrolase family.</text>
</comment>
<feature type="domain" description="Nudix hydrolase" evidence="2">
    <location>
        <begin position="41"/>
        <end position="180"/>
    </location>
</feature>
<dbReference type="CDD" id="cd03674">
    <property type="entry name" value="NUDIX_Hydrolase"/>
    <property type="match status" value="1"/>
</dbReference>
<evidence type="ECO:0000259" key="2">
    <source>
        <dbReference type="PROSITE" id="PS51462"/>
    </source>
</evidence>
<proteinExistence type="inferred from homology"/>
<evidence type="ECO:0000313" key="3">
    <source>
        <dbReference type="EMBL" id="TCP95269.1"/>
    </source>
</evidence>
<dbReference type="OrthoDB" id="9787880at2"/>
<evidence type="ECO:0000313" key="4">
    <source>
        <dbReference type="Proteomes" id="UP000295504"/>
    </source>
</evidence>
<protein>
    <submittedName>
        <fullName evidence="3">ADP-ribose pyrophosphatase YjhB (NUDIX family)</fullName>
    </submittedName>
</protein>
<sequence>MNWIETINNYIACNEQEEKDKELTLKCIDMFEDLLTRENKLVHLTSSAIVVNKSKDKVLMVYHNIYDSWSWAGGHTDGEEDLLFVAIKEVKEETGIKNVFPVRQDIISLDIIPVLGHTKKEEYISPHLHISVAYLLEADECEPLAVKIDENSGVKWIPMKEIDIYSSEPHMKKIYSKCLNKIL</sequence>
<dbReference type="Pfam" id="PF00293">
    <property type="entry name" value="NUDIX"/>
    <property type="match status" value="1"/>
</dbReference>
<keyword evidence="4" id="KW-1185">Reference proteome</keyword>
<dbReference type="PANTHER" id="PTHR43736">
    <property type="entry name" value="ADP-RIBOSE PYROPHOSPHATASE"/>
    <property type="match status" value="1"/>
</dbReference>
<dbReference type="Gene3D" id="3.90.79.10">
    <property type="entry name" value="Nucleoside Triphosphate Pyrophosphohydrolase"/>
    <property type="match status" value="1"/>
</dbReference>
<reference evidence="3 4" key="1">
    <citation type="submission" date="2019-03" db="EMBL/GenBank/DDBJ databases">
        <title>Genomic Encyclopedia of Type Strains, Phase IV (KMG-IV): sequencing the most valuable type-strain genomes for metagenomic binning, comparative biology and taxonomic classification.</title>
        <authorList>
            <person name="Goeker M."/>
        </authorList>
    </citation>
    <scope>NUCLEOTIDE SEQUENCE [LARGE SCALE GENOMIC DNA]</scope>
    <source>
        <strain evidence="3 4">DSM 100013</strain>
    </source>
</reference>
<accession>A0A4R2SXL6</accession>
<dbReference type="Proteomes" id="UP000295504">
    <property type="component" value="Unassembled WGS sequence"/>
</dbReference>
<dbReference type="RefSeq" id="WP_132849720.1">
    <property type="nucleotide sequence ID" value="NZ_CP058648.1"/>
</dbReference>
<organism evidence="3 4">
    <name type="scientific">Serpentinicella alkaliphila</name>
    <dbReference type="NCBI Taxonomy" id="1734049"/>
    <lineage>
        <taxon>Bacteria</taxon>
        <taxon>Bacillati</taxon>
        <taxon>Bacillota</taxon>
        <taxon>Clostridia</taxon>
        <taxon>Peptostreptococcales</taxon>
        <taxon>Natronincolaceae</taxon>
        <taxon>Serpentinicella</taxon>
    </lineage>
</organism>
<dbReference type="PROSITE" id="PS51462">
    <property type="entry name" value="NUDIX"/>
    <property type="match status" value="1"/>
</dbReference>
<name>A0A4R2SXL6_9FIRM</name>
<dbReference type="InterPro" id="IPR015797">
    <property type="entry name" value="NUDIX_hydrolase-like_dom_sf"/>
</dbReference>
<evidence type="ECO:0000256" key="1">
    <source>
        <dbReference type="ARBA" id="ARBA00005582"/>
    </source>
</evidence>
<dbReference type="InterPro" id="IPR000086">
    <property type="entry name" value="NUDIX_hydrolase_dom"/>
</dbReference>
<gene>
    <name evidence="3" type="ORF">EDD79_106211</name>
</gene>
<comment type="caution">
    <text evidence="3">The sequence shown here is derived from an EMBL/GenBank/DDBJ whole genome shotgun (WGS) entry which is preliminary data.</text>
</comment>
<dbReference type="EMBL" id="SLYC01000062">
    <property type="protein sequence ID" value="TCP95269.1"/>
    <property type="molecule type" value="Genomic_DNA"/>
</dbReference>